<dbReference type="EMBL" id="KB206479">
    <property type="protein sequence ID" value="ELP91098.1"/>
    <property type="molecule type" value="Genomic_DNA"/>
</dbReference>
<gene>
    <name evidence="1" type="ORF">EIN_268540</name>
</gene>
<evidence type="ECO:0000313" key="1">
    <source>
        <dbReference type="EMBL" id="ELP91098.1"/>
    </source>
</evidence>
<proteinExistence type="predicted"/>
<dbReference type="AlphaFoldDB" id="A0A0A1U869"/>
<keyword evidence="2" id="KW-1185">Reference proteome</keyword>
<dbReference type="Proteomes" id="UP000014680">
    <property type="component" value="Unassembled WGS sequence"/>
</dbReference>
<name>A0A0A1U869_ENTIV</name>
<protein>
    <submittedName>
        <fullName evidence="1">Uncharacterized protein</fullName>
    </submittedName>
</protein>
<organism evidence="1 2">
    <name type="scientific">Entamoeba invadens IP1</name>
    <dbReference type="NCBI Taxonomy" id="370355"/>
    <lineage>
        <taxon>Eukaryota</taxon>
        <taxon>Amoebozoa</taxon>
        <taxon>Evosea</taxon>
        <taxon>Archamoebae</taxon>
        <taxon>Mastigamoebida</taxon>
        <taxon>Entamoebidae</taxon>
        <taxon>Entamoeba</taxon>
    </lineage>
</organism>
<reference evidence="1 2" key="1">
    <citation type="submission" date="2012-10" db="EMBL/GenBank/DDBJ databases">
        <authorList>
            <person name="Zafar N."/>
            <person name="Inman J."/>
            <person name="Hall N."/>
            <person name="Lorenzi H."/>
            <person name="Caler E."/>
        </authorList>
    </citation>
    <scope>NUCLEOTIDE SEQUENCE [LARGE SCALE GENOMIC DNA]</scope>
    <source>
        <strain evidence="1 2">IP1</strain>
    </source>
</reference>
<accession>A0A0A1U869</accession>
<dbReference type="RefSeq" id="XP_004257869.1">
    <property type="nucleotide sequence ID" value="XM_004257821.1"/>
</dbReference>
<evidence type="ECO:0000313" key="2">
    <source>
        <dbReference type="Proteomes" id="UP000014680"/>
    </source>
</evidence>
<dbReference type="VEuPathDB" id="AmoebaDB:EIN_268540"/>
<sequence length="218" mass="24732">MAFLTQIHSLPTLISVYPNENDLPLDPENIIHTPTTPELFNKTTQLTISVIRGGIAVKGRCIVSSSVLSINMRGTKKERKTEWIQSPIFSFTVTLPDGCYDIRLEDAKTREVYLEKKDLIVGPSCTFNIFKTLNGILIKFDDRGCGTVCVVPKRAEKFVFSEQKVFKVIKGTKSRILKLDNIPLNGEVRFYNRDIDIKSGKIDETTTYQGFQVFDQNF</sequence>
<dbReference type="OMA" id="ENIIHTP"/>
<dbReference type="GeneID" id="14890104"/>
<dbReference type="KEGG" id="eiv:EIN_268540"/>